<name>A0A0N9UTI6_SPHMC</name>
<dbReference type="Gene3D" id="1.20.1510.10">
    <property type="entry name" value="Cation efflux protein transmembrane domain"/>
    <property type="match status" value="1"/>
</dbReference>
<feature type="transmembrane region" description="Helical" evidence="6">
    <location>
        <begin position="54"/>
        <end position="72"/>
    </location>
</feature>
<evidence type="ECO:0000313" key="9">
    <source>
        <dbReference type="Proteomes" id="UP000058074"/>
    </source>
</evidence>
<sequence>MSIHPGTHADDLPLHLRETLKRAERLEYWNIFWTITIVIVMGLVLGQSQTMKTAWIEDTLGLVPPIAFLVAARMERKGKRSRKFPFGFERVNGLGFFLAAVALAATGALLLWDSTMTLIKAEHASVGSIELFGRDIWLGWLMIGAQVYAMIPPMIIGRKELPLAEELADKLLHTDALMNKANWMTGAAGVAGIVGLGLGWWWADSVAAAIISFDILHDGMKAIRSSTAELVDGTPRALASAEISKEAEALEAALKQRYPGATIRLRETGRLIRAEVHGCLPDEPFDVNGHWPGKTERNWRLAQISFVPASATDAGDV</sequence>
<comment type="subcellular location">
    <subcellularLocation>
        <location evidence="1">Membrane</location>
        <topology evidence="1">Multi-pass membrane protein</topology>
    </subcellularLocation>
</comment>
<feature type="transmembrane region" description="Helical" evidence="6">
    <location>
        <begin position="183"/>
        <end position="203"/>
    </location>
</feature>
<dbReference type="PANTHER" id="PTHR43840:SF15">
    <property type="entry name" value="MITOCHONDRIAL METAL TRANSPORTER 1-RELATED"/>
    <property type="match status" value="1"/>
</dbReference>
<feature type="transmembrane region" description="Helical" evidence="6">
    <location>
        <begin position="132"/>
        <end position="151"/>
    </location>
</feature>
<dbReference type="InterPro" id="IPR050291">
    <property type="entry name" value="CDF_Transporter"/>
</dbReference>
<evidence type="ECO:0000256" key="6">
    <source>
        <dbReference type="SAM" id="Phobius"/>
    </source>
</evidence>
<feature type="transmembrane region" description="Helical" evidence="6">
    <location>
        <begin position="93"/>
        <end position="112"/>
    </location>
</feature>
<dbReference type="OrthoDB" id="9806522at2"/>
<dbReference type="Pfam" id="PF01545">
    <property type="entry name" value="Cation_efflux"/>
    <property type="match status" value="1"/>
</dbReference>
<dbReference type="SUPFAM" id="SSF161111">
    <property type="entry name" value="Cation efflux protein transmembrane domain-like"/>
    <property type="match status" value="1"/>
</dbReference>
<evidence type="ECO:0000256" key="3">
    <source>
        <dbReference type="ARBA" id="ARBA00022692"/>
    </source>
</evidence>
<evidence type="ECO:0000256" key="4">
    <source>
        <dbReference type="ARBA" id="ARBA00022989"/>
    </source>
</evidence>
<evidence type="ECO:0000256" key="1">
    <source>
        <dbReference type="ARBA" id="ARBA00004141"/>
    </source>
</evidence>
<keyword evidence="2" id="KW-0813">Transport</keyword>
<accession>A0A0N9UTI6</accession>
<organism evidence="8 9">
    <name type="scientific">Sphingopyxis macrogoltabida</name>
    <name type="common">Sphingomonas macrogoltabidus</name>
    <dbReference type="NCBI Taxonomy" id="33050"/>
    <lineage>
        <taxon>Bacteria</taxon>
        <taxon>Pseudomonadati</taxon>
        <taxon>Pseudomonadota</taxon>
        <taxon>Alphaproteobacteria</taxon>
        <taxon>Sphingomonadales</taxon>
        <taxon>Sphingomonadaceae</taxon>
        <taxon>Sphingopyxis</taxon>
    </lineage>
</organism>
<feature type="domain" description="Cation efflux protein transmembrane" evidence="7">
    <location>
        <begin position="46"/>
        <end position="231"/>
    </location>
</feature>
<dbReference type="GO" id="GO:0016020">
    <property type="term" value="C:membrane"/>
    <property type="evidence" value="ECO:0007669"/>
    <property type="project" value="UniProtKB-SubCell"/>
</dbReference>
<dbReference type="EMBL" id="CP012700">
    <property type="protein sequence ID" value="ALH80029.1"/>
    <property type="molecule type" value="Genomic_DNA"/>
</dbReference>
<feature type="transmembrane region" description="Helical" evidence="6">
    <location>
        <begin position="28"/>
        <end position="48"/>
    </location>
</feature>
<dbReference type="GO" id="GO:0008324">
    <property type="term" value="F:monoatomic cation transmembrane transporter activity"/>
    <property type="evidence" value="ECO:0007669"/>
    <property type="project" value="InterPro"/>
</dbReference>
<evidence type="ECO:0000313" key="8">
    <source>
        <dbReference type="EMBL" id="ALH80029.1"/>
    </source>
</evidence>
<dbReference type="InterPro" id="IPR058533">
    <property type="entry name" value="Cation_efflux_TM"/>
</dbReference>
<dbReference type="PANTHER" id="PTHR43840">
    <property type="entry name" value="MITOCHONDRIAL METAL TRANSPORTER 1-RELATED"/>
    <property type="match status" value="1"/>
</dbReference>
<dbReference type="InterPro" id="IPR027469">
    <property type="entry name" value="Cation_efflux_TMD_sf"/>
</dbReference>
<keyword evidence="5 6" id="KW-0472">Membrane</keyword>
<gene>
    <name evidence="8" type="ORF">AN936_06515</name>
</gene>
<evidence type="ECO:0000256" key="5">
    <source>
        <dbReference type="ARBA" id="ARBA00023136"/>
    </source>
</evidence>
<proteinExistence type="predicted"/>
<keyword evidence="4 6" id="KW-1133">Transmembrane helix</keyword>
<dbReference type="Proteomes" id="UP000058074">
    <property type="component" value="Chromosome"/>
</dbReference>
<dbReference type="PATRIC" id="fig|33050.5.peg.1356"/>
<evidence type="ECO:0000259" key="7">
    <source>
        <dbReference type="Pfam" id="PF01545"/>
    </source>
</evidence>
<keyword evidence="3 6" id="KW-0812">Transmembrane</keyword>
<evidence type="ECO:0000256" key="2">
    <source>
        <dbReference type="ARBA" id="ARBA00022448"/>
    </source>
</evidence>
<dbReference type="RefSeq" id="WP_054587417.1">
    <property type="nucleotide sequence ID" value="NZ_CP012700.1"/>
</dbReference>
<dbReference type="KEGG" id="smag:AN936_06515"/>
<protein>
    <submittedName>
        <fullName evidence="8">Cobalt transporter</fullName>
    </submittedName>
</protein>
<reference evidence="8 9" key="1">
    <citation type="journal article" date="2015" name="Genome Announc.">
        <title>Complete Genome Sequence of Polypropylene Glycol- and Polyethylene Glycol-Degrading Sphingopyxis macrogoltabida Strain EY-1.</title>
        <authorList>
            <person name="Ohtsubo Y."/>
            <person name="Nagata Y."/>
            <person name="Numata M."/>
            <person name="Tsuchikane K."/>
            <person name="Hosoyama A."/>
            <person name="Yamazoe A."/>
            <person name="Tsuda M."/>
            <person name="Fujita N."/>
            <person name="Kawai F."/>
        </authorList>
    </citation>
    <scope>NUCLEOTIDE SEQUENCE [LARGE SCALE GENOMIC DNA]</scope>
    <source>
        <strain evidence="8 9">EY-1</strain>
    </source>
</reference>
<dbReference type="AlphaFoldDB" id="A0A0N9UTI6"/>